<evidence type="ECO:0008006" key="3">
    <source>
        <dbReference type="Google" id="ProtNLM"/>
    </source>
</evidence>
<evidence type="ECO:0000313" key="1">
    <source>
        <dbReference type="EMBL" id="WSD17948.1"/>
    </source>
</evidence>
<organism evidence="1 2">
    <name type="scientific">Streptomyces phaeochromogenes</name>
    <dbReference type="NCBI Taxonomy" id="1923"/>
    <lineage>
        <taxon>Bacteria</taxon>
        <taxon>Bacillati</taxon>
        <taxon>Actinomycetota</taxon>
        <taxon>Actinomycetes</taxon>
        <taxon>Kitasatosporales</taxon>
        <taxon>Streptomycetaceae</taxon>
        <taxon>Streptomyces</taxon>
        <taxon>Streptomyces phaeochromogenes group</taxon>
    </lineage>
</organism>
<sequence length="89" mass="10291">MPSGARRWRAIQAGNTYRVKISKRFDGGERLDGLRRERSGIPGRIDRREVCHGLYDVRLVRLVRLCDHCESTWVTVTWQLLSSTAPPVR</sequence>
<evidence type="ECO:0000313" key="2">
    <source>
        <dbReference type="Proteomes" id="UP001340816"/>
    </source>
</evidence>
<proteinExistence type="predicted"/>
<protein>
    <recommendedName>
        <fullName evidence="3">Transposase</fullName>
    </recommendedName>
</protein>
<reference evidence="1 2" key="1">
    <citation type="submission" date="2022-10" db="EMBL/GenBank/DDBJ databases">
        <title>The complete genomes of actinobacterial strains from the NBC collection.</title>
        <authorList>
            <person name="Joergensen T.S."/>
            <person name="Alvarez Arevalo M."/>
            <person name="Sterndorff E.B."/>
            <person name="Faurdal D."/>
            <person name="Vuksanovic O."/>
            <person name="Mourched A.-S."/>
            <person name="Charusanti P."/>
            <person name="Shaw S."/>
            <person name="Blin K."/>
            <person name="Weber T."/>
        </authorList>
    </citation>
    <scope>NUCLEOTIDE SEQUENCE [LARGE SCALE GENOMIC DNA]</scope>
    <source>
        <strain evidence="1 2">NBC 01752</strain>
    </source>
</reference>
<gene>
    <name evidence="1" type="ORF">OHB35_34620</name>
</gene>
<accession>A0ABZ1HL27</accession>
<dbReference type="EMBL" id="CP109135">
    <property type="protein sequence ID" value="WSD17948.1"/>
    <property type="molecule type" value="Genomic_DNA"/>
</dbReference>
<keyword evidence="2" id="KW-1185">Reference proteome</keyword>
<name>A0ABZ1HL27_STRPH</name>
<dbReference type="Proteomes" id="UP001340816">
    <property type="component" value="Chromosome"/>
</dbReference>
<dbReference type="RefSeq" id="WP_326760820.1">
    <property type="nucleotide sequence ID" value="NZ_CP109135.1"/>
</dbReference>